<evidence type="ECO:0000313" key="2">
    <source>
        <dbReference type="EMBL" id="AUB82232.1"/>
    </source>
</evidence>
<gene>
    <name evidence="2" type="ORF">THSYN_15600</name>
</gene>
<organism evidence="2 3">
    <name type="scientific">Candidatus Thiodictyon syntrophicum</name>
    <dbReference type="NCBI Taxonomy" id="1166950"/>
    <lineage>
        <taxon>Bacteria</taxon>
        <taxon>Pseudomonadati</taxon>
        <taxon>Pseudomonadota</taxon>
        <taxon>Gammaproteobacteria</taxon>
        <taxon>Chromatiales</taxon>
        <taxon>Chromatiaceae</taxon>
        <taxon>Thiodictyon</taxon>
    </lineage>
</organism>
<sequence>MQRRPPSIPCPPRLPLCLFLVWALAGTLEVRAADPEVPARDLPSPAPRTVIAALGRVEPLSEEIRIAAAMTGRLAEVLLDEGQPVTRSRSGCRWSGTAVP</sequence>
<protein>
    <recommendedName>
        <fullName evidence="4">RND efflux pump membrane fusion protein barrel-sandwich domain-containing protein</fullName>
    </recommendedName>
</protein>
<name>A0A2K8U9F8_9GAMM</name>
<accession>A0A2K8U9F8</accession>
<dbReference type="KEGG" id="tsy:THSYN_15600"/>
<keyword evidence="1" id="KW-0732">Signal</keyword>
<feature type="signal peptide" evidence="1">
    <location>
        <begin position="1"/>
        <end position="32"/>
    </location>
</feature>
<proteinExistence type="predicted"/>
<evidence type="ECO:0000313" key="3">
    <source>
        <dbReference type="Proteomes" id="UP000232638"/>
    </source>
</evidence>
<evidence type="ECO:0000256" key="1">
    <source>
        <dbReference type="SAM" id="SignalP"/>
    </source>
</evidence>
<evidence type="ECO:0008006" key="4">
    <source>
        <dbReference type="Google" id="ProtNLM"/>
    </source>
</evidence>
<dbReference type="AlphaFoldDB" id="A0A2K8U9F8"/>
<dbReference type="Proteomes" id="UP000232638">
    <property type="component" value="Chromosome"/>
</dbReference>
<feature type="chain" id="PRO_5014726669" description="RND efflux pump membrane fusion protein barrel-sandwich domain-containing protein" evidence="1">
    <location>
        <begin position="33"/>
        <end position="100"/>
    </location>
</feature>
<dbReference type="EMBL" id="CP020370">
    <property type="protein sequence ID" value="AUB82232.1"/>
    <property type="molecule type" value="Genomic_DNA"/>
</dbReference>
<keyword evidence="3" id="KW-1185">Reference proteome</keyword>
<dbReference type="RefSeq" id="WP_157817718.1">
    <property type="nucleotide sequence ID" value="NZ_CP020370.1"/>
</dbReference>
<dbReference type="OrthoDB" id="9813967at2"/>
<reference evidence="2 3" key="1">
    <citation type="submission" date="2017-03" db="EMBL/GenBank/DDBJ databases">
        <title>Complete genome sequence of Candidatus 'Thiodictyon syntrophicum' sp. nov. strain Cad16T, a photolithoautotroph purple sulfur bacterium isolated from an alpine meromictic lake.</title>
        <authorList>
            <person name="Luedin S.M."/>
            <person name="Pothier J.F."/>
            <person name="Danza F."/>
            <person name="Storelli N."/>
            <person name="Wittwer M."/>
            <person name="Tonolla M."/>
        </authorList>
    </citation>
    <scope>NUCLEOTIDE SEQUENCE [LARGE SCALE GENOMIC DNA]</scope>
    <source>
        <strain evidence="2 3">Cad16T</strain>
    </source>
</reference>